<name>A0A316EDW7_9BACT</name>
<accession>A0A316EDW7</accession>
<evidence type="ECO:0000256" key="1">
    <source>
        <dbReference type="SAM" id="MobiDB-lite"/>
    </source>
</evidence>
<keyword evidence="2" id="KW-0732">Signal</keyword>
<feature type="region of interest" description="Disordered" evidence="1">
    <location>
        <begin position="28"/>
        <end position="47"/>
    </location>
</feature>
<gene>
    <name evidence="3" type="ORF">LV89_00024</name>
</gene>
<evidence type="ECO:0000313" key="3">
    <source>
        <dbReference type="EMBL" id="PWK29186.1"/>
    </source>
</evidence>
<dbReference type="Proteomes" id="UP000245489">
    <property type="component" value="Unassembled WGS sequence"/>
</dbReference>
<dbReference type="EMBL" id="QGGO01000001">
    <property type="protein sequence ID" value="PWK29186.1"/>
    <property type="molecule type" value="Genomic_DNA"/>
</dbReference>
<organism evidence="3 4">
    <name type="scientific">Arcicella aurantiaca</name>
    <dbReference type="NCBI Taxonomy" id="591202"/>
    <lineage>
        <taxon>Bacteria</taxon>
        <taxon>Pseudomonadati</taxon>
        <taxon>Bacteroidota</taxon>
        <taxon>Cytophagia</taxon>
        <taxon>Cytophagales</taxon>
        <taxon>Flectobacillaceae</taxon>
        <taxon>Arcicella</taxon>
    </lineage>
</organism>
<sequence length="671" mass="77110">MKLRIYILTIIGLLFSGLLKAQFPSTTQEGGSAFPTNGFPTENQKDKDAKKAANSNGRIGLDDSTKVVYGPTSTRYFLEEDVVNNRKRLYNIDTIIDGIHNYNFVQRNKNLYQDLGNLGTAIRPVFYKAPEQIGTLLGYDAYTLYTFKPNQVRYYNTKSPFTNIIYVPGGGEQDLLQFELSRNIDSLWNVGLNVQRITANKTLIDQTSTGDNSSIGHWDFMVHSNYQTKNKKYSLLAYLNLSDHNSNDQGGVVVETGRDYQGMLALADNRPILTVASTRDNSYNLHVYHEYVGYKAFQIFQNIDYQTRRVRFGDKGFSAAWQTGFYPYAFKANSETAYRYSADTSVTNHVVLDSLYNESKYTNFEVKTGIKGFYKGFNYRMHLRTRIYNYTNPLKPAYNISNKNENFLGLWLNQYFKDSTRVFGEVEFSTDLQNLRINGEFQGKWLNVGGSFISTPATLVQQRTYNNGFRWTGELDNVKTTNVYAYTNLKFKQLVLRPSADITKIASYAYFDTLAYVQQSKKDIEIYRVGLGFDFRKGHFSTTNQIYYTTTGDEDKLMRIPKLFANSRVAFDLLYRKKLFIQTGLEFHYKSSYYADAYMPAIQQFHLQDKQLIEGYLQADAFADMRINRVRIFVKFAHVNKGLLGNGYYASPGFAGMGRVLAFGVHWLLFD</sequence>
<dbReference type="AlphaFoldDB" id="A0A316EDW7"/>
<dbReference type="InterPro" id="IPR025631">
    <property type="entry name" value="Porin_10"/>
</dbReference>
<evidence type="ECO:0000313" key="4">
    <source>
        <dbReference type="Proteomes" id="UP000245489"/>
    </source>
</evidence>
<keyword evidence="4" id="KW-1185">Reference proteome</keyword>
<reference evidence="3 4" key="1">
    <citation type="submission" date="2018-05" db="EMBL/GenBank/DDBJ databases">
        <title>Genomic Encyclopedia of Archaeal and Bacterial Type Strains, Phase II (KMG-II): from individual species to whole genera.</title>
        <authorList>
            <person name="Goeker M."/>
        </authorList>
    </citation>
    <scope>NUCLEOTIDE SEQUENCE [LARGE SCALE GENOMIC DNA]</scope>
    <source>
        <strain evidence="3 4">DSM 22214</strain>
    </source>
</reference>
<dbReference type="OrthoDB" id="1489309at2"/>
<feature type="compositionally biased region" description="Polar residues" evidence="1">
    <location>
        <begin position="28"/>
        <end position="42"/>
    </location>
</feature>
<feature type="chain" id="PRO_5016440539" evidence="2">
    <location>
        <begin position="22"/>
        <end position="671"/>
    </location>
</feature>
<comment type="caution">
    <text evidence="3">The sequence shown here is derived from an EMBL/GenBank/DDBJ whole genome shotgun (WGS) entry which is preliminary data.</text>
</comment>
<proteinExistence type="predicted"/>
<dbReference type="Pfam" id="PF14121">
    <property type="entry name" value="Porin_10"/>
    <property type="match status" value="1"/>
</dbReference>
<dbReference type="RefSeq" id="WP_158279477.1">
    <property type="nucleotide sequence ID" value="NZ_QGGO01000001.1"/>
</dbReference>
<protein>
    <submittedName>
        <fullName evidence="3">Putative beta-barrel porin</fullName>
    </submittedName>
</protein>
<evidence type="ECO:0000256" key="2">
    <source>
        <dbReference type="SAM" id="SignalP"/>
    </source>
</evidence>
<feature type="signal peptide" evidence="2">
    <location>
        <begin position="1"/>
        <end position="21"/>
    </location>
</feature>